<feature type="chain" id="PRO_5008267947" description="AA9 family lytic polysaccharide monooxygenase" evidence="8">
    <location>
        <begin position="18"/>
        <end position="827"/>
    </location>
</feature>
<keyword evidence="4 6" id="KW-1015">Disulfide bond</keyword>
<dbReference type="AlphaFoldDB" id="A0A194X8C4"/>
<evidence type="ECO:0000256" key="8">
    <source>
        <dbReference type="SAM" id="SignalP"/>
    </source>
</evidence>
<keyword evidence="6" id="KW-0624">Polysaccharide degradation</keyword>
<dbReference type="GO" id="GO:0030248">
    <property type="term" value="F:cellulose binding"/>
    <property type="evidence" value="ECO:0007669"/>
    <property type="project" value="UniProtKB-UniRule"/>
</dbReference>
<evidence type="ECO:0000256" key="4">
    <source>
        <dbReference type="ARBA" id="ARBA00023157"/>
    </source>
</evidence>
<dbReference type="STRING" id="149040.A0A194X8C4"/>
<comment type="subcellular location">
    <subcellularLocation>
        <location evidence="2 6">Secreted</location>
    </subcellularLocation>
</comment>
<keyword evidence="6" id="KW-0119">Carbohydrate metabolism</keyword>
<comment type="cofactor">
    <cofactor evidence="1">
        <name>Cu(2+)</name>
        <dbReference type="ChEBI" id="CHEBI:29036"/>
    </cofactor>
</comment>
<sequence length="827" mass="86207">MKLTLATGLAALQTVSAHTLFTTLFINDVNQGDGTCVRMPITPSNATFPIIGSPTSIEMACGNRGNASVPRTCPAPNGAKLTFTFRETPNLSSPGAIDASHKGPCAVYMKNVESPMVRPNGDSWFKIWDEGYDAVTSKWCTEKLIDSNGLLSVNLPGNLVGGYYFVRTELLALQQADKSPPDPQFYIGCAQIFLGPANGSTSLSPQTTVSIPGYLNATDPALLFNIYTPTWPYVMLGPVPYNSSEMLATTVPNVAHQMYGLLPSDAIITNANWWATELDSYSDVNGCWNASKSCFEQLTTCYGTAPPTGSAGCRIWEQRCDDVQSACNASIFTGLPNAGKSLMLPDNNPYPIPDAASQTPGQVYASQYMNAAFRNGSANNSKRDSSTFPALGTIFTTITSTRTTTLLRTVSALPPSIVSSVALSNSSMVISTAHDFETTSSTVMASFPISAPATLSSATSAIPSSTSSSGVLSNLITISGTLATISITMDFQSQIPPGSTTNIGAAQTTGLSSIVLTNISSSATSSSLIVPASLTQTPVVSTTNVATLPNQTSTAQDLPIAYSLAVLGGDSAMLSTSPSPLGPTPTAQVFGGAPSQLPRPRSSTVPLSNVSSPASTMPLLTITKSSSRAFGEIPASTVLPSSLLASATPTNTQNLVVPTSSLSMSNSPTSLPPATPSTTPSSLVLTSSLSLSQTLTPITIDTSSNTQTSLPPTSTLDLIVIPNPTSSPSTTSFYTQASVASSSSIFSLQIIPSSTSDGGAITITILPGQPVEALVSNRAAKPVEIASGVEDLRREEKKSRLLERNVRRKRRGGALWDEGWGVFEGGL</sequence>
<dbReference type="PANTHER" id="PTHR33353:SF32">
    <property type="entry name" value="ENDO-BETA-1,4-GLUCANASE D"/>
    <property type="match status" value="1"/>
</dbReference>
<dbReference type="Pfam" id="PF03443">
    <property type="entry name" value="AA9"/>
    <property type="match status" value="1"/>
</dbReference>
<keyword evidence="6" id="KW-0136">Cellulose degradation</keyword>
<dbReference type="PANTHER" id="PTHR33353">
    <property type="entry name" value="PUTATIVE (AFU_ORTHOLOGUE AFUA_1G12560)-RELATED"/>
    <property type="match status" value="1"/>
</dbReference>
<reference evidence="10 11" key="1">
    <citation type="submission" date="2015-10" db="EMBL/GenBank/DDBJ databases">
        <title>Full genome of DAOMC 229536 Phialocephala scopiformis, a fungal endophyte of spruce producing the potent anti-insectan compound rugulosin.</title>
        <authorList>
            <consortium name="DOE Joint Genome Institute"/>
            <person name="Walker A.K."/>
            <person name="Frasz S.L."/>
            <person name="Seifert K.A."/>
            <person name="Miller J.D."/>
            <person name="Mondo S.J."/>
            <person name="Labutti K."/>
            <person name="Lipzen A."/>
            <person name="Dockter R."/>
            <person name="Kennedy M."/>
            <person name="Grigoriev I.V."/>
            <person name="Spatafora J.W."/>
        </authorList>
    </citation>
    <scope>NUCLEOTIDE SEQUENCE [LARGE SCALE GENOMIC DNA]</scope>
    <source>
        <strain evidence="10 11">CBS 120377</strain>
    </source>
</reference>
<protein>
    <recommendedName>
        <fullName evidence="6">AA9 family lytic polysaccharide monooxygenase</fullName>
        <ecNumber evidence="6">1.14.99.56</ecNumber>
    </recommendedName>
    <alternativeName>
        <fullName evidence="6">Endo-beta-1,4-glucanase</fullName>
    </alternativeName>
    <alternativeName>
        <fullName evidence="6">Glycosyl hydrolase 61 family protein</fullName>
    </alternativeName>
</protein>
<dbReference type="GO" id="GO:0008810">
    <property type="term" value="F:cellulase activity"/>
    <property type="evidence" value="ECO:0007669"/>
    <property type="project" value="UniProtKB-UniRule"/>
</dbReference>
<dbReference type="CDD" id="cd21175">
    <property type="entry name" value="LPMO_AA9"/>
    <property type="match status" value="1"/>
</dbReference>
<feature type="region of interest" description="Disordered" evidence="7">
    <location>
        <begin position="576"/>
        <end position="611"/>
    </location>
</feature>
<keyword evidence="8" id="KW-0732">Signal</keyword>
<evidence type="ECO:0000256" key="2">
    <source>
        <dbReference type="ARBA" id="ARBA00004613"/>
    </source>
</evidence>
<dbReference type="Gene3D" id="2.70.50.70">
    <property type="match status" value="1"/>
</dbReference>
<keyword evidence="11" id="KW-1185">Reference proteome</keyword>
<dbReference type="OrthoDB" id="5985073at2759"/>
<dbReference type="InterPro" id="IPR049892">
    <property type="entry name" value="AA9"/>
</dbReference>
<dbReference type="GO" id="GO:0005576">
    <property type="term" value="C:extracellular region"/>
    <property type="evidence" value="ECO:0007669"/>
    <property type="project" value="UniProtKB-SubCell"/>
</dbReference>
<evidence type="ECO:0000313" key="10">
    <source>
        <dbReference type="EMBL" id="KUJ16364.1"/>
    </source>
</evidence>
<evidence type="ECO:0000313" key="11">
    <source>
        <dbReference type="Proteomes" id="UP000070700"/>
    </source>
</evidence>
<dbReference type="Proteomes" id="UP000070700">
    <property type="component" value="Unassembled WGS sequence"/>
</dbReference>
<name>A0A194X8C4_MOLSC</name>
<proteinExistence type="predicted"/>
<dbReference type="GO" id="GO:0030245">
    <property type="term" value="P:cellulose catabolic process"/>
    <property type="evidence" value="ECO:0007669"/>
    <property type="project" value="UniProtKB-UniRule"/>
</dbReference>
<evidence type="ECO:0000256" key="7">
    <source>
        <dbReference type="SAM" id="MobiDB-lite"/>
    </source>
</evidence>
<keyword evidence="3 6" id="KW-0964">Secreted</keyword>
<evidence type="ECO:0000256" key="3">
    <source>
        <dbReference type="ARBA" id="ARBA00022525"/>
    </source>
</evidence>
<dbReference type="EMBL" id="KQ947416">
    <property type="protein sequence ID" value="KUJ16364.1"/>
    <property type="molecule type" value="Genomic_DNA"/>
</dbReference>
<dbReference type="GeneID" id="28829635"/>
<evidence type="ECO:0000256" key="6">
    <source>
        <dbReference type="RuleBase" id="RU368122"/>
    </source>
</evidence>
<comment type="domain">
    <text evidence="6">Has a modular structure: an endo-beta-1,4-glucanase catalytic module at the N-terminus, a linker rich in serines and threonines, and a C-terminal carbohydrate-binding module (CBM).</text>
</comment>
<dbReference type="RefSeq" id="XP_018070719.1">
    <property type="nucleotide sequence ID" value="XM_018219909.1"/>
</dbReference>
<dbReference type="InParanoid" id="A0A194X8C4"/>
<dbReference type="EC" id="1.14.99.56" evidence="6"/>
<feature type="domain" description="Auxiliary Activity family 9 catalytic" evidence="9">
    <location>
        <begin position="18"/>
        <end position="231"/>
    </location>
</feature>
<accession>A0A194X8C4</accession>
<dbReference type="KEGG" id="psco:LY89DRAFT_734466"/>
<organism evidence="10 11">
    <name type="scientific">Mollisia scopiformis</name>
    <name type="common">Conifer needle endophyte fungus</name>
    <name type="synonym">Phialocephala scopiformis</name>
    <dbReference type="NCBI Taxonomy" id="149040"/>
    <lineage>
        <taxon>Eukaryota</taxon>
        <taxon>Fungi</taxon>
        <taxon>Dikarya</taxon>
        <taxon>Ascomycota</taxon>
        <taxon>Pezizomycotina</taxon>
        <taxon>Leotiomycetes</taxon>
        <taxon>Helotiales</taxon>
        <taxon>Mollisiaceae</taxon>
        <taxon>Mollisia</taxon>
    </lineage>
</organism>
<feature type="compositionally biased region" description="Polar residues" evidence="7">
    <location>
        <begin position="601"/>
        <end position="611"/>
    </location>
</feature>
<evidence type="ECO:0000256" key="1">
    <source>
        <dbReference type="ARBA" id="ARBA00001973"/>
    </source>
</evidence>
<keyword evidence="5" id="KW-0325">Glycoprotein</keyword>
<feature type="compositionally biased region" description="Low complexity" evidence="7">
    <location>
        <begin position="658"/>
        <end position="669"/>
    </location>
</feature>
<dbReference type="InterPro" id="IPR005103">
    <property type="entry name" value="AA9_LPMO"/>
</dbReference>
<comment type="catalytic activity">
    <reaction evidence="6">
        <text>[(1-&gt;4)-beta-D-glucosyl]n+m + reduced acceptor + O2 = 4-dehydro-beta-D-glucosyl-[(1-&gt;4)-beta-D-glucosyl]n-1 + [(1-&gt;4)-beta-D-glucosyl]m + acceptor + H2O.</text>
        <dbReference type="EC" id="1.14.99.56"/>
    </reaction>
</comment>
<feature type="region of interest" description="Disordered" evidence="7">
    <location>
        <begin position="658"/>
        <end position="682"/>
    </location>
</feature>
<comment type="function">
    <text evidence="6">Lytic polysaccharide monooxygenase (LMPO) that depolymerizes crystalline and amorphous polysaccharides via the oxidation of scissile alpha- or beta-(1-4)-glycosidic bonds, yielding C1 and/or C4 oxidation products. Catalysis by LPMOs requires the reduction of the active-site copper from Cu(II) to Cu(I) by a reducing agent and H(2)O(2) or O(2) as a cosubstrate.</text>
</comment>
<evidence type="ECO:0000256" key="5">
    <source>
        <dbReference type="ARBA" id="ARBA00023180"/>
    </source>
</evidence>
<evidence type="ECO:0000259" key="9">
    <source>
        <dbReference type="Pfam" id="PF03443"/>
    </source>
</evidence>
<feature type="signal peptide" evidence="8">
    <location>
        <begin position="1"/>
        <end position="17"/>
    </location>
</feature>
<gene>
    <name evidence="10" type="ORF">LY89DRAFT_734466</name>
</gene>